<comment type="caution">
    <text evidence="1">The sequence shown here is derived from an EMBL/GenBank/DDBJ whole genome shotgun (WGS) entry which is preliminary data.</text>
</comment>
<proteinExistence type="predicted"/>
<protein>
    <submittedName>
        <fullName evidence="1">Uncharacterized protein</fullName>
    </submittedName>
</protein>
<evidence type="ECO:0000313" key="1">
    <source>
        <dbReference type="EMBL" id="KAK1406324.1"/>
    </source>
</evidence>
<dbReference type="Proteomes" id="UP001229421">
    <property type="component" value="Unassembled WGS sequence"/>
</dbReference>
<dbReference type="EMBL" id="JAUHHV010000012">
    <property type="protein sequence ID" value="KAK1406324.1"/>
    <property type="molecule type" value="Genomic_DNA"/>
</dbReference>
<name>A0AAD8NDU1_TARER</name>
<sequence length="130" mass="15050">MFCSVDELLQEQEPLGKDVVEYVFSILDVTDDNDVMIVEHFVTIMRGNENESVAAAVDVVEKVRGANAQLSYNEAKRIVIADLERILVLINMLEDESDDRILELLICYKLKEKRHDKDYQPADQHLRRDK</sequence>
<gene>
    <name evidence="1" type="ORF">QVD17_41618</name>
</gene>
<accession>A0AAD8NDU1</accession>
<reference evidence="1" key="1">
    <citation type="journal article" date="2023" name="bioRxiv">
        <title>Improved chromosome-level genome assembly for marigold (Tagetes erecta).</title>
        <authorList>
            <person name="Jiang F."/>
            <person name="Yuan L."/>
            <person name="Wang S."/>
            <person name="Wang H."/>
            <person name="Xu D."/>
            <person name="Wang A."/>
            <person name="Fan W."/>
        </authorList>
    </citation>
    <scope>NUCLEOTIDE SEQUENCE</scope>
    <source>
        <strain evidence="1">WSJ</strain>
        <tissue evidence="1">Leaf</tissue>
    </source>
</reference>
<dbReference type="AlphaFoldDB" id="A0AAD8NDU1"/>
<keyword evidence="2" id="KW-1185">Reference proteome</keyword>
<organism evidence="1 2">
    <name type="scientific">Tagetes erecta</name>
    <name type="common">African marigold</name>
    <dbReference type="NCBI Taxonomy" id="13708"/>
    <lineage>
        <taxon>Eukaryota</taxon>
        <taxon>Viridiplantae</taxon>
        <taxon>Streptophyta</taxon>
        <taxon>Embryophyta</taxon>
        <taxon>Tracheophyta</taxon>
        <taxon>Spermatophyta</taxon>
        <taxon>Magnoliopsida</taxon>
        <taxon>eudicotyledons</taxon>
        <taxon>Gunneridae</taxon>
        <taxon>Pentapetalae</taxon>
        <taxon>asterids</taxon>
        <taxon>campanulids</taxon>
        <taxon>Asterales</taxon>
        <taxon>Asteraceae</taxon>
        <taxon>Asteroideae</taxon>
        <taxon>Heliantheae alliance</taxon>
        <taxon>Tageteae</taxon>
        <taxon>Tagetes</taxon>
    </lineage>
</organism>
<evidence type="ECO:0000313" key="2">
    <source>
        <dbReference type="Proteomes" id="UP001229421"/>
    </source>
</evidence>